<reference evidence="3" key="1">
    <citation type="submission" date="2025-08" db="UniProtKB">
        <authorList>
            <consortium name="RefSeq"/>
        </authorList>
    </citation>
    <scope>IDENTIFICATION</scope>
    <source>
        <tissue evidence="3">Whole organism</tissue>
    </source>
</reference>
<dbReference type="Proteomes" id="UP000504606">
    <property type="component" value="Unplaced"/>
</dbReference>
<keyword evidence="2" id="KW-1185">Reference proteome</keyword>
<dbReference type="GO" id="GO:1902936">
    <property type="term" value="F:phosphatidylinositol bisphosphate binding"/>
    <property type="evidence" value="ECO:0007669"/>
    <property type="project" value="TreeGrafter"/>
</dbReference>
<dbReference type="CDD" id="cd00170">
    <property type="entry name" value="SEC14"/>
    <property type="match status" value="1"/>
</dbReference>
<dbReference type="PANTHER" id="PTHR10174">
    <property type="entry name" value="ALPHA-TOCOPHEROL TRANSFER PROTEIN-RELATED"/>
    <property type="match status" value="1"/>
</dbReference>
<dbReference type="GeneID" id="127749918"/>
<evidence type="ECO:0000313" key="3">
    <source>
        <dbReference type="RefSeq" id="XP_052125935.1"/>
    </source>
</evidence>
<dbReference type="PRINTS" id="PR00180">
    <property type="entry name" value="CRETINALDHBP"/>
</dbReference>
<dbReference type="KEGG" id="foc:127749918"/>
<dbReference type="InterPro" id="IPR036865">
    <property type="entry name" value="CRAL-TRIO_dom_sf"/>
</dbReference>
<proteinExistence type="predicted"/>
<dbReference type="SMART" id="SM00516">
    <property type="entry name" value="SEC14"/>
    <property type="match status" value="1"/>
</dbReference>
<dbReference type="AlphaFoldDB" id="A0A9C6U481"/>
<dbReference type="InterPro" id="IPR001251">
    <property type="entry name" value="CRAL-TRIO_dom"/>
</dbReference>
<dbReference type="SUPFAM" id="SSF52087">
    <property type="entry name" value="CRAL/TRIO domain"/>
    <property type="match status" value="1"/>
</dbReference>
<protein>
    <submittedName>
        <fullName evidence="3">Clavesin-1-like</fullName>
    </submittedName>
</protein>
<dbReference type="PANTHER" id="PTHR10174:SF130">
    <property type="entry name" value="ALPHA-TOCOPHEROL TRANSFER PROTEIN-LIKE"/>
    <property type="match status" value="1"/>
</dbReference>
<accession>A0A9C6U481</accession>
<sequence>MDPSRHKFEEVLQTCLMTMEALSVDPEVQRDGIVVLVDITRFSYKLVRWLTPYKIKVSLKFLQDCIPVKMQALYCVNAPRVFSLTYNAVKPLMKEEFRRKISWHNGDLSSLHKVLPPCVLPKDFGGTKTKDPVDWDGWFGHVLEKAPLFEELRSYGYVSKRET</sequence>
<gene>
    <name evidence="3" type="primary">LOC127749918</name>
</gene>
<dbReference type="Gene3D" id="3.40.525.10">
    <property type="entry name" value="CRAL-TRIO lipid binding domain"/>
    <property type="match status" value="1"/>
</dbReference>
<dbReference type="OrthoDB" id="1434354at2759"/>
<dbReference type="GO" id="GO:0016020">
    <property type="term" value="C:membrane"/>
    <property type="evidence" value="ECO:0007669"/>
    <property type="project" value="TreeGrafter"/>
</dbReference>
<evidence type="ECO:0000259" key="1">
    <source>
        <dbReference type="PROSITE" id="PS50191"/>
    </source>
</evidence>
<organism evidence="2 3">
    <name type="scientific">Frankliniella occidentalis</name>
    <name type="common">Western flower thrips</name>
    <name type="synonym">Euthrips occidentalis</name>
    <dbReference type="NCBI Taxonomy" id="133901"/>
    <lineage>
        <taxon>Eukaryota</taxon>
        <taxon>Metazoa</taxon>
        <taxon>Ecdysozoa</taxon>
        <taxon>Arthropoda</taxon>
        <taxon>Hexapoda</taxon>
        <taxon>Insecta</taxon>
        <taxon>Pterygota</taxon>
        <taxon>Neoptera</taxon>
        <taxon>Paraneoptera</taxon>
        <taxon>Thysanoptera</taxon>
        <taxon>Terebrantia</taxon>
        <taxon>Thripoidea</taxon>
        <taxon>Thripidae</taxon>
        <taxon>Frankliniella</taxon>
    </lineage>
</organism>
<dbReference type="PROSITE" id="PS50191">
    <property type="entry name" value="CRAL_TRIO"/>
    <property type="match status" value="1"/>
</dbReference>
<dbReference type="RefSeq" id="XP_052125935.1">
    <property type="nucleotide sequence ID" value="XM_052269975.1"/>
</dbReference>
<name>A0A9C6U481_FRAOC</name>
<feature type="domain" description="CRAL-TRIO" evidence="1">
    <location>
        <begin position="1"/>
        <end position="132"/>
    </location>
</feature>
<evidence type="ECO:0000313" key="2">
    <source>
        <dbReference type="Proteomes" id="UP000504606"/>
    </source>
</evidence>
<dbReference type="Pfam" id="PF00650">
    <property type="entry name" value="CRAL_TRIO"/>
    <property type="match status" value="1"/>
</dbReference>